<dbReference type="RefSeq" id="XP_012213025.1">
    <property type="nucleotide sequence ID" value="XM_012357635.1"/>
</dbReference>
<dbReference type="PANTHER" id="PTHR21451">
    <property type="entry name" value="HISTONE H3 METHYLTRANSFERASE"/>
    <property type="match status" value="1"/>
</dbReference>
<evidence type="ECO:0000259" key="12">
    <source>
        <dbReference type="Pfam" id="PF08123"/>
    </source>
</evidence>
<evidence type="ECO:0000313" key="14">
    <source>
        <dbReference type="Proteomes" id="UP000030745"/>
    </source>
</evidence>
<comment type="subcellular location">
    <subcellularLocation>
        <location evidence="1">Nucleus</location>
    </subcellularLocation>
</comment>
<evidence type="ECO:0000256" key="6">
    <source>
        <dbReference type="ARBA" id="ARBA00022691"/>
    </source>
</evidence>
<dbReference type="EMBL" id="KK584227">
    <property type="protein sequence ID" value="KDO16268.1"/>
    <property type="molecule type" value="Genomic_DNA"/>
</dbReference>
<evidence type="ECO:0000313" key="13">
    <source>
        <dbReference type="EMBL" id="KDO16268.1"/>
    </source>
</evidence>
<evidence type="ECO:0000256" key="4">
    <source>
        <dbReference type="ARBA" id="ARBA00022603"/>
    </source>
</evidence>
<feature type="region of interest" description="Disordered" evidence="11">
    <location>
        <begin position="1"/>
        <end position="74"/>
    </location>
</feature>
<evidence type="ECO:0000256" key="3">
    <source>
        <dbReference type="ARBA" id="ARBA00020987"/>
    </source>
</evidence>
<dbReference type="KEGG" id="spar:SPRG_18199"/>
<dbReference type="GO" id="GO:0032259">
    <property type="term" value="P:methylation"/>
    <property type="evidence" value="ECO:0007669"/>
    <property type="project" value="UniProtKB-KW"/>
</dbReference>
<dbReference type="Proteomes" id="UP000030745">
    <property type="component" value="Unassembled WGS sequence"/>
</dbReference>
<dbReference type="GO" id="GO:0005634">
    <property type="term" value="C:nucleus"/>
    <property type="evidence" value="ECO:0007669"/>
    <property type="project" value="UniProtKB-SubCell"/>
</dbReference>
<keyword evidence="6" id="KW-0949">S-adenosyl-L-methionine</keyword>
<evidence type="ECO:0000256" key="8">
    <source>
        <dbReference type="ARBA" id="ARBA00023242"/>
    </source>
</evidence>
<proteinExistence type="predicted"/>
<keyword evidence="7" id="KW-0156">Chromatin regulator</keyword>
<gene>
    <name evidence="13" type="ORF">SPRG_18199</name>
</gene>
<evidence type="ECO:0000256" key="2">
    <source>
        <dbReference type="ARBA" id="ARBA00012190"/>
    </source>
</evidence>
<feature type="compositionally biased region" description="Polar residues" evidence="11">
    <location>
        <begin position="37"/>
        <end position="47"/>
    </location>
</feature>
<dbReference type="EC" id="2.1.1.360" evidence="2"/>
<reference evidence="13 14" key="1">
    <citation type="journal article" date="2013" name="PLoS Genet.">
        <title>Distinctive expansion of potential virulence genes in the genome of the oomycete fish pathogen Saprolegnia parasitica.</title>
        <authorList>
            <person name="Jiang R.H."/>
            <person name="de Bruijn I."/>
            <person name="Haas B.J."/>
            <person name="Belmonte R."/>
            <person name="Lobach L."/>
            <person name="Christie J."/>
            <person name="van den Ackerveken G."/>
            <person name="Bottin A."/>
            <person name="Bulone V."/>
            <person name="Diaz-Moreno S.M."/>
            <person name="Dumas B."/>
            <person name="Fan L."/>
            <person name="Gaulin E."/>
            <person name="Govers F."/>
            <person name="Grenville-Briggs L.J."/>
            <person name="Horner N.R."/>
            <person name="Levin J.Z."/>
            <person name="Mammella M."/>
            <person name="Meijer H.J."/>
            <person name="Morris P."/>
            <person name="Nusbaum C."/>
            <person name="Oome S."/>
            <person name="Phillips A.J."/>
            <person name="van Rooyen D."/>
            <person name="Rzeszutek E."/>
            <person name="Saraiva M."/>
            <person name="Secombes C.J."/>
            <person name="Seidl M.F."/>
            <person name="Snel B."/>
            <person name="Stassen J.H."/>
            <person name="Sykes S."/>
            <person name="Tripathy S."/>
            <person name="van den Berg H."/>
            <person name="Vega-Arreguin J.C."/>
            <person name="Wawra S."/>
            <person name="Young S.K."/>
            <person name="Zeng Q."/>
            <person name="Dieguez-Uribeondo J."/>
            <person name="Russ C."/>
            <person name="Tyler B.M."/>
            <person name="van West P."/>
        </authorList>
    </citation>
    <scope>NUCLEOTIDE SEQUENCE [LARGE SCALE GENOMIC DNA]</scope>
    <source>
        <strain evidence="13 14">CBS 223.65</strain>
    </source>
</reference>
<dbReference type="InterPro" id="IPR029063">
    <property type="entry name" value="SAM-dependent_MTases_sf"/>
</dbReference>
<dbReference type="GO" id="GO:0006281">
    <property type="term" value="P:DNA repair"/>
    <property type="evidence" value="ECO:0007669"/>
    <property type="project" value="TreeGrafter"/>
</dbReference>
<dbReference type="InterPro" id="IPR030445">
    <property type="entry name" value="H3-K79_meTrfase"/>
</dbReference>
<keyword evidence="14" id="KW-1185">Reference proteome</keyword>
<dbReference type="GO" id="GO:0000077">
    <property type="term" value="P:DNA damage checkpoint signaling"/>
    <property type="evidence" value="ECO:0007669"/>
    <property type="project" value="TreeGrafter"/>
</dbReference>
<keyword evidence="4" id="KW-0489">Methyltransferase</keyword>
<dbReference type="GO" id="GO:0140956">
    <property type="term" value="F:histone H3K79 trimethyltransferase activity"/>
    <property type="evidence" value="ECO:0007669"/>
    <property type="project" value="UniProtKB-EC"/>
</dbReference>
<feature type="domain" description="DOT1" evidence="12">
    <location>
        <begin position="180"/>
        <end position="236"/>
    </location>
</feature>
<dbReference type="SUPFAM" id="SSF53335">
    <property type="entry name" value="S-adenosyl-L-methionine-dependent methyltransferases"/>
    <property type="match status" value="1"/>
</dbReference>
<evidence type="ECO:0000256" key="11">
    <source>
        <dbReference type="SAM" id="MobiDB-lite"/>
    </source>
</evidence>
<comment type="catalytic activity">
    <reaction evidence="10">
        <text>L-lysyl(79)-[histone H3] + 3 S-adenosyl-L-methionine = N(6),N(6),N(6)-trimethyl-L-lysyl(79)-[histone H3] + 3 S-adenosyl-L-homocysteine + 3 H(+)</text>
        <dbReference type="Rhea" id="RHEA:60328"/>
        <dbReference type="Rhea" id="RHEA-COMP:15549"/>
        <dbReference type="Rhea" id="RHEA-COMP:15552"/>
        <dbReference type="ChEBI" id="CHEBI:15378"/>
        <dbReference type="ChEBI" id="CHEBI:29969"/>
        <dbReference type="ChEBI" id="CHEBI:57856"/>
        <dbReference type="ChEBI" id="CHEBI:59789"/>
        <dbReference type="ChEBI" id="CHEBI:61961"/>
        <dbReference type="EC" id="2.1.1.360"/>
    </reaction>
</comment>
<dbReference type="Gene3D" id="3.40.50.150">
    <property type="entry name" value="Vaccinia Virus protein VP39"/>
    <property type="match status" value="1"/>
</dbReference>
<keyword evidence="8" id="KW-0539">Nucleus</keyword>
<dbReference type="OrthoDB" id="443402at2759"/>
<accession>A0A067BDV2</accession>
<evidence type="ECO:0000256" key="5">
    <source>
        <dbReference type="ARBA" id="ARBA00022679"/>
    </source>
</evidence>
<evidence type="ECO:0000256" key="9">
    <source>
        <dbReference type="ARBA" id="ARBA00029821"/>
    </source>
</evidence>
<keyword evidence="5" id="KW-0808">Transferase</keyword>
<dbReference type="VEuPathDB" id="FungiDB:SPRG_18199"/>
<organism evidence="13 14">
    <name type="scientific">Saprolegnia parasitica (strain CBS 223.65)</name>
    <dbReference type="NCBI Taxonomy" id="695850"/>
    <lineage>
        <taxon>Eukaryota</taxon>
        <taxon>Sar</taxon>
        <taxon>Stramenopiles</taxon>
        <taxon>Oomycota</taxon>
        <taxon>Saprolegniomycetes</taxon>
        <taxon>Saprolegniales</taxon>
        <taxon>Saprolegniaceae</taxon>
        <taxon>Saprolegnia</taxon>
    </lineage>
</organism>
<evidence type="ECO:0000256" key="10">
    <source>
        <dbReference type="ARBA" id="ARBA00047770"/>
    </source>
</evidence>
<dbReference type="Pfam" id="PF08123">
    <property type="entry name" value="DOT1"/>
    <property type="match status" value="1"/>
</dbReference>
<feature type="non-terminal residue" evidence="13">
    <location>
        <position position="255"/>
    </location>
</feature>
<name>A0A067BDV2_SAPPC</name>
<dbReference type="InterPro" id="IPR025789">
    <property type="entry name" value="DOT1_dom"/>
</dbReference>
<dbReference type="PANTHER" id="PTHR21451:SF0">
    <property type="entry name" value="HISTONE-LYSINE N-METHYLTRANSFERASE, H3 LYSINE-79 SPECIFIC"/>
    <property type="match status" value="1"/>
</dbReference>
<sequence length="255" mass="28074">MSYVTPKKETRGGAKDKRKHKPSGATPVPEKKKPGSRTVNISDTLTIEFTDPDDDDDESPIVKPAKTLASPASTAAAIVDTPLPRSNRKTRRDMRRLSDKMETVKPIVLEAKPDAPSSKASALPPTQVLKILTEVFAEVERDDRAMYKVNPDVIREETSQCAKSSLVEKTSAADLKRLLTYGEVLPDAFTDTIMPFLALEPSDVFYDLGCGTGKIIVQVALETGLRDARGIELMLNRVVEGQRALDRLRATYPEH</sequence>
<feature type="compositionally biased region" description="Basic and acidic residues" evidence="11">
    <location>
        <begin position="1"/>
        <end position="15"/>
    </location>
</feature>
<dbReference type="GeneID" id="24139724"/>
<dbReference type="STRING" id="695850.A0A067BDV2"/>
<feature type="compositionally biased region" description="Acidic residues" evidence="11">
    <location>
        <begin position="50"/>
        <end position="59"/>
    </location>
</feature>
<evidence type="ECO:0000256" key="1">
    <source>
        <dbReference type="ARBA" id="ARBA00004123"/>
    </source>
</evidence>
<dbReference type="AlphaFoldDB" id="A0A067BDV2"/>
<protein>
    <recommendedName>
        <fullName evidence="3">Histone-lysine N-methyltransferase, H3 lysine-79 specific</fullName>
        <ecNumber evidence="2">2.1.1.360</ecNumber>
    </recommendedName>
    <alternativeName>
        <fullName evidence="9">Histone H3-K79 methyltransferase</fullName>
    </alternativeName>
</protein>
<evidence type="ECO:0000256" key="7">
    <source>
        <dbReference type="ARBA" id="ARBA00022853"/>
    </source>
</evidence>